<evidence type="ECO:0000313" key="4">
    <source>
        <dbReference type="Proteomes" id="UP000005239"/>
    </source>
</evidence>
<feature type="transmembrane region" description="Helical" evidence="2">
    <location>
        <begin position="214"/>
        <end position="235"/>
    </location>
</feature>
<feature type="transmembrane region" description="Helical" evidence="2">
    <location>
        <begin position="149"/>
        <end position="175"/>
    </location>
</feature>
<reference evidence="4" key="1">
    <citation type="journal article" date="2008" name="Nat. Genet.">
        <title>The Pristionchus pacificus genome provides a unique perspective on nematode lifestyle and parasitism.</title>
        <authorList>
            <person name="Dieterich C."/>
            <person name="Clifton S.W."/>
            <person name="Schuster L.N."/>
            <person name="Chinwalla A."/>
            <person name="Delehaunty K."/>
            <person name="Dinkelacker I."/>
            <person name="Fulton L."/>
            <person name="Fulton R."/>
            <person name="Godfrey J."/>
            <person name="Minx P."/>
            <person name="Mitreva M."/>
            <person name="Roeseler W."/>
            <person name="Tian H."/>
            <person name="Witte H."/>
            <person name="Yang S.P."/>
            <person name="Wilson R.K."/>
            <person name="Sommer R.J."/>
        </authorList>
    </citation>
    <scope>NUCLEOTIDE SEQUENCE [LARGE SCALE GENOMIC DNA]</scope>
    <source>
        <strain evidence="4">PS312</strain>
    </source>
</reference>
<evidence type="ECO:0000256" key="2">
    <source>
        <dbReference type="SAM" id="Phobius"/>
    </source>
</evidence>
<keyword evidence="2" id="KW-0472">Membrane</keyword>
<evidence type="ECO:0000313" key="3">
    <source>
        <dbReference type="EnsemblMetazoa" id="PPA06003.1"/>
    </source>
</evidence>
<accession>A0A8R1U732</accession>
<feature type="region of interest" description="Disordered" evidence="1">
    <location>
        <begin position="61"/>
        <end position="85"/>
    </location>
</feature>
<keyword evidence="4" id="KW-1185">Reference proteome</keyword>
<feature type="transmembrane region" description="Helical" evidence="2">
    <location>
        <begin position="7"/>
        <end position="28"/>
    </location>
</feature>
<accession>A0A2A6C2K2</accession>
<gene>
    <name evidence="3" type="primary">WBGene00095557</name>
</gene>
<sequence>MNISIGPLLVGFGGIIVAIIATVAGMYYCCGLDYDPEENPSFDEEIHLQPVNCWNRTIRSGNRSRAPSRKTTEAPRTPEIRPLPSLPESMAEWEAEMSLIEKKDEELFPSTPLIEEDVQEVKVCIEMEDLPLPSISTLQMASNEFPGTLLPILALCLLPPITFVLIFFACTYCILIRRSPRTINAGGPPSPSTIRVQPASSSNTIPTMEMHMGYVIMCVMFGLMTISFLTFHIILPYSRLGLFTLRGRASAAGSVVPVSTTQVARANTDNFQRI</sequence>
<proteinExistence type="predicted"/>
<name>A0A2A6C2K2_PRIPA</name>
<dbReference type="Proteomes" id="UP000005239">
    <property type="component" value="Unassembled WGS sequence"/>
</dbReference>
<evidence type="ECO:0000256" key="1">
    <source>
        <dbReference type="SAM" id="MobiDB-lite"/>
    </source>
</evidence>
<keyword evidence="2" id="KW-0812">Transmembrane</keyword>
<organism evidence="3 4">
    <name type="scientific">Pristionchus pacificus</name>
    <name type="common">Parasitic nematode worm</name>
    <dbReference type="NCBI Taxonomy" id="54126"/>
    <lineage>
        <taxon>Eukaryota</taxon>
        <taxon>Metazoa</taxon>
        <taxon>Ecdysozoa</taxon>
        <taxon>Nematoda</taxon>
        <taxon>Chromadorea</taxon>
        <taxon>Rhabditida</taxon>
        <taxon>Rhabditina</taxon>
        <taxon>Diplogasteromorpha</taxon>
        <taxon>Diplogasteroidea</taxon>
        <taxon>Neodiplogasteridae</taxon>
        <taxon>Pristionchus</taxon>
    </lineage>
</organism>
<protein>
    <submittedName>
        <fullName evidence="3">Uncharacterized protein</fullName>
    </submittedName>
</protein>
<dbReference type="AlphaFoldDB" id="A0A2A6C2K2"/>
<reference evidence="3" key="2">
    <citation type="submission" date="2022-06" db="UniProtKB">
        <authorList>
            <consortium name="EnsemblMetazoa"/>
        </authorList>
    </citation>
    <scope>IDENTIFICATION</scope>
    <source>
        <strain evidence="3">PS312</strain>
    </source>
</reference>
<keyword evidence="2" id="KW-1133">Transmembrane helix</keyword>
<feature type="compositionally biased region" description="Basic and acidic residues" evidence="1">
    <location>
        <begin position="70"/>
        <end position="79"/>
    </location>
</feature>
<dbReference type="EnsemblMetazoa" id="PPA06003.1">
    <property type="protein sequence ID" value="PPA06003.1"/>
    <property type="gene ID" value="WBGene00095557"/>
</dbReference>